<feature type="transmembrane region" description="Helical" evidence="1">
    <location>
        <begin position="107"/>
        <end position="126"/>
    </location>
</feature>
<keyword evidence="1" id="KW-0472">Membrane</keyword>
<comment type="caution">
    <text evidence="2">The sequence shown here is derived from an EMBL/GenBank/DDBJ whole genome shotgun (WGS) entry which is preliminary data.</text>
</comment>
<dbReference type="GeneID" id="78821649"/>
<keyword evidence="1" id="KW-1133">Transmembrane helix</keyword>
<name>A0ABD5Y4V2_9EURY</name>
<gene>
    <name evidence="2" type="ORF">ACFQMA_16045</name>
</gene>
<feature type="transmembrane region" description="Helical" evidence="1">
    <location>
        <begin position="6"/>
        <end position="24"/>
    </location>
</feature>
<evidence type="ECO:0000256" key="1">
    <source>
        <dbReference type="SAM" id="Phobius"/>
    </source>
</evidence>
<evidence type="ECO:0000313" key="3">
    <source>
        <dbReference type="Proteomes" id="UP001596432"/>
    </source>
</evidence>
<protein>
    <submittedName>
        <fullName evidence="2">Uncharacterized protein</fullName>
    </submittedName>
</protein>
<reference evidence="2 3" key="1">
    <citation type="journal article" date="2019" name="Int. J. Syst. Evol. Microbiol.">
        <title>The Global Catalogue of Microorganisms (GCM) 10K type strain sequencing project: providing services to taxonomists for standard genome sequencing and annotation.</title>
        <authorList>
            <consortium name="The Broad Institute Genomics Platform"/>
            <consortium name="The Broad Institute Genome Sequencing Center for Infectious Disease"/>
            <person name="Wu L."/>
            <person name="Ma J."/>
        </authorList>
    </citation>
    <scope>NUCLEOTIDE SEQUENCE [LARGE SCALE GENOMIC DNA]</scope>
    <source>
        <strain evidence="2 3">XZYJT29</strain>
    </source>
</reference>
<feature type="transmembrane region" description="Helical" evidence="1">
    <location>
        <begin position="36"/>
        <end position="58"/>
    </location>
</feature>
<keyword evidence="3" id="KW-1185">Reference proteome</keyword>
<sequence>MDDRAPIYAAAAGVVAPVATVRLVGVAINAGVLHPIVGLVVLFLVPVMGILWIVSAAWNLGLTGWDPLDRFRDRATVREDIPSQFHDAIDYETLDEPKHEGKIPTNLFLYGIAYFVGVPIFALVFIV</sequence>
<accession>A0ABD5Y4V2</accession>
<dbReference type="EMBL" id="JBHTAS010000001">
    <property type="protein sequence ID" value="MFC7141336.1"/>
    <property type="molecule type" value="Genomic_DNA"/>
</dbReference>
<dbReference type="Proteomes" id="UP001596432">
    <property type="component" value="Unassembled WGS sequence"/>
</dbReference>
<evidence type="ECO:0000313" key="2">
    <source>
        <dbReference type="EMBL" id="MFC7141336.1"/>
    </source>
</evidence>
<dbReference type="RefSeq" id="WP_274322422.1">
    <property type="nucleotide sequence ID" value="NZ_CP118158.1"/>
</dbReference>
<proteinExistence type="predicted"/>
<keyword evidence="1" id="KW-0812">Transmembrane</keyword>
<organism evidence="2 3">
    <name type="scientific">Halosimplex aquaticum</name>
    <dbReference type="NCBI Taxonomy" id="3026162"/>
    <lineage>
        <taxon>Archaea</taxon>
        <taxon>Methanobacteriati</taxon>
        <taxon>Methanobacteriota</taxon>
        <taxon>Stenosarchaea group</taxon>
        <taxon>Halobacteria</taxon>
        <taxon>Halobacteriales</taxon>
        <taxon>Haloarculaceae</taxon>
        <taxon>Halosimplex</taxon>
    </lineage>
</organism>
<dbReference type="AlphaFoldDB" id="A0ABD5Y4V2"/>